<gene>
    <name evidence="7" type="primary">rimI</name>
    <name evidence="7" type="ORF">FJZ00_11620</name>
</gene>
<dbReference type="GO" id="GO:0005737">
    <property type="term" value="C:cytoplasm"/>
    <property type="evidence" value="ECO:0007669"/>
    <property type="project" value="UniProtKB-SubCell"/>
</dbReference>
<dbReference type="CDD" id="cd04301">
    <property type="entry name" value="NAT_SF"/>
    <property type="match status" value="1"/>
</dbReference>
<evidence type="ECO:0000313" key="8">
    <source>
        <dbReference type="Proteomes" id="UP000703893"/>
    </source>
</evidence>
<evidence type="ECO:0000256" key="3">
    <source>
        <dbReference type="ARBA" id="ARBA00022679"/>
    </source>
</evidence>
<feature type="domain" description="N-acetyltransferase" evidence="6">
    <location>
        <begin position="1"/>
        <end position="128"/>
    </location>
</feature>
<dbReference type="NCBIfam" id="TIGR01575">
    <property type="entry name" value="rimI"/>
    <property type="match status" value="1"/>
</dbReference>
<keyword evidence="3" id="KW-0808">Transferase</keyword>
<dbReference type="InterPro" id="IPR050680">
    <property type="entry name" value="YpeA/RimI_acetyltransf"/>
</dbReference>
<evidence type="ECO:0000256" key="2">
    <source>
        <dbReference type="ARBA" id="ARBA00022490"/>
    </source>
</evidence>
<dbReference type="InterPro" id="IPR006464">
    <property type="entry name" value="AcTrfase_RimI/Ard1"/>
</dbReference>
<dbReference type="AlphaFoldDB" id="A0A938BP32"/>
<reference evidence="7 8" key="1">
    <citation type="submission" date="2019-03" db="EMBL/GenBank/DDBJ databases">
        <title>Lake Tanganyika Metagenome-Assembled Genomes (MAGs).</title>
        <authorList>
            <person name="Tran P."/>
        </authorList>
    </citation>
    <scope>NUCLEOTIDE SEQUENCE [LARGE SCALE GENOMIC DNA]</scope>
    <source>
        <strain evidence="7">K_DeepCast_65m_m2_236</strain>
    </source>
</reference>
<keyword evidence="7" id="KW-0689">Ribosomal protein</keyword>
<dbReference type="Pfam" id="PF00583">
    <property type="entry name" value="Acetyltransf_1"/>
    <property type="match status" value="1"/>
</dbReference>
<dbReference type="PANTHER" id="PTHR43420:SF44">
    <property type="entry name" value="ACETYLTRANSFERASE YPEA"/>
    <property type="match status" value="1"/>
</dbReference>
<proteinExistence type="inferred from homology"/>
<dbReference type="Proteomes" id="UP000703893">
    <property type="component" value="Unassembled WGS sequence"/>
</dbReference>
<evidence type="ECO:0000313" key="7">
    <source>
        <dbReference type="EMBL" id="MBM3275795.1"/>
    </source>
</evidence>
<dbReference type="InterPro" id="IPR016181">
    <property type="entry name" value="Acyl_CoA_acyltransferase"/>
</dbReference>
<dbReference type="Gene3D" id="3.40.630.30">
    <property type="match status" value="1"/>
</dbReference>
<accession>A0A938BP32</accession>
<dbReference type="PROSITE" id="PS51186">
    <property type="entry name" value="GNAT"/>
    <property type="match status" value="1"/>
</dbReference>
<dbReference type="PANTHER" id="PTHR43420">
    <property type="entry name" value="ACETYLTRANSFERASE"/>
    <property type="match status" value="1"/>
</dbReference>
<comment type="subcellular location">
    <subcellularLocation>
        <location evidence="5">Cytoplasm</location>
    </subcellularLocation>
</comment>
<organism evidence="7 8">
    <name type="scientific">Candidatus Tanganyikabacteria bacterium</name>
    <dbReference type="NCBI Taxonomy" id="2961651"/>
    <lineage>
        <taxon>Bacteria</taxon>
        <taxon>Bacillati</taxon>
        <taxon>Candidatus Sericytochromatia</taxon>
        <taxon>Candidatus Tanganyikabacteria</taxon>
    </lineage>
</organism>
<dbReference type="GO" id="GO:0008999">
    <property type="term" value="F:protein-N-terminal-alanine acetyltransferase activity"/>
    <property type="evidence" value="ECO:0007669"/>
    <property type="project" value="UniProtKB-EC"/>
</dbReference>
<comment type="catalytic activity">
    <reaction evidence="5">
        <text>N-terminal L-alanyl-[ribosomal protein bS18] + acetyl-CoA = N-terminal N(alpha)-acetyl-L-alanyl-[ribosomal protein bS18] + CoA + H(+)</text>
        <dbReference type="Rhea" id="RHEA:43756"/>
        <dbReference type="Rhea" id="RHEA-COMP:10676"/>
        <dbReference type="Rhea" id="RHEA-COMP:10677"/>
        <dbReference type="ChEBI" id="CHEBI:15378"/>
        <dbReference type="ChEBI" id="CHEBI:57287"/>
        <dbReference type="ChEBI" id="CHEBI:57288"/>
        <dbReference type="ChEBI" id="CHEBI:64718"/>
        <dbReference type="ChEBI" id="CHEBI:83683"/>
        <dbReference type="EC" id="2.3.1.266"/>
    </reaction>
</comment>
<dbReference type="EMBL" id="VGJX01000725">
    <property type="protein sequence ID" value="MBM3275795.1"/>
    <property type="molecule type" value="Genomic_DNA"/>
</dbReference>
<dbReference type="EC" id="2.3.1.266" evidence="5"/>
<dbReference type="InterPro" id="IPR000182">
    <property type="entry name" value="GNAT_dom"/>
</dbReference>
<dbReference type="SUPFAM" id="SSF55729">
    <property type="entry name" value="Acyl-CoA N-acyltransferases (Nat)"/>
    <property type="match status" value="1"/>
</dbReference>
<evidence type="ECO:0000259" key="6">
    <source>
        <dbReference type="PROSITE" id="PS51186"/>
    </source>
</evidence>
<evidence type="ECO:0000256" key="5">
    <source>
        <dbReference type="RuleBase" id="RU363094"/>
    </source>
</evidence>
<evidence type="ECO:0000256" key="4">
    <source>
        <dbReference type="ARBA" id="ARBA00023315"/>
    </source>
</evidence>
<name>A0A938BP32_9BACT</name>
<comment type="caution">
    <text evidence="7">The sequence shown here is derived from an EMBL/GenBank/DDBJ whole genome shotgun (WGS) entry which is preliminary data.</text>
</comment>
<comment type="similarity">
    <text evidence="1 5">Belongs to the acetyltransferase family. RimI subfamily.</text>
</comment>
<keyword evidence="4" id="KW-0012">Acyltransferase</keyword>
<comment type="function">
    <text evidence="5">Acetylates the N-terminal alanine of ribosomal protein bS18.</text>
</comment>
<keyword evidence="7" id="KW-0687">Ribonucleoprotein</keyword>
<feature type="non-terminal residue" evidence="7">
    <location>
        <position position="1"/>
    </location>
</feature>
<dbReference type="GO" id="GO:0005840">
    <property type="term" value="C:ribosome"/>
    <property type="evidence" value="ECO:0007669"/>
    <property type="project" value="UniProtKB-KW"/>
</dbReference>
<sequence length="146" mass="16416">ERMCFGDRWSAASFAAELENPSSTYVIAAKDSHVVGYAGFWLILEEAHITTIAVHPLEQGQKIGEQLLIALVDESARRGAKWMTLEVRVSNVVAQKLYEKYGFTALGKRRGYYQDDGEDALVMWTENIWQDAYQARLAALKAGFQP</sequence>
<evidence type="ECO:0000256" key="1">
    <source>
        <dbReference type="ARBA" id="ARBA00005395"/>
    </source>
</evidence>
<keyword evidence="2 5" id="KW-0963">Cytoplasm</keyword>
<protein>
    <recommendedName>
        <fullName evidence="5">[Ribosomal protein bS18]-alanine N-acetyltransferase</fullName>
        <ecNumber evidence="5">2.3.1.266</ecNumber>
    </recommendedName>
</protein>